<reference evidence="2" key="1">
    <citation type="submission" date="2020-02" db="EMBL/GenBank/DDBJ databases">
        <authorList>
            <person name="Meier V. D."/>
        </authorList>
    </citation>
    <scope>NUCLEOTIDE SEQUENCE</scope>
    <source>
        <strain evidence="2">AVDCRST_MAG01</strain>
    </source>
</reference>
<gene>
    <name evidence="2" type="ORF">AVDCRST_MAG01-01-1914</name>
</gene>
<sequence>AREQPAQGREVRSLGMVTLRRLRGVLHGLQHPGRGRGRPARRDVLSPRLRGLSRSLPRFPQGRPPGRSQV</sequence>
<feature type="compositionally biased region" description="Low complexity" evidence="1">
    <location>
        <begin position="46"/>
        <end position="60"/>
    </location>
</feature>
<evidence type="ECO:0000256" key="1">
    <source>
        <dbReference type="SAM" id="MobiDB-lite"/>
    </source>
</evidence>
<proteinExistence type="predicted"/>
<feature type="non-terminal residue" evidence="2">
    <location>
        <position position="1"/>
    </location>
</feature>
<name>A0A6J4PL10_9ACTN</name>
<feature type="region of interest" description="Disordered" evidence="1">
    <location>
        <begin position="26"/>
        <end position="70"/>
    </location>
</feature>
<protein>
    <submittedName>
        <fullName evidence="2">Uncharacterized protein</fullName>
    </submittedName>
</protein>
<accession>A0A6J4PL10</accession>
<dbReference type="AlphaFoldDB" id="A0A6J4PL10"/>
<dbReference type="EMBL" id="CADCUW010000281">
    <property type="protein sequence ID" value="CAA9415675.1"/>
    <property type="molecule type" value="Genomic_DNA"/>
</dbReference>
<organism evidence="2">
    <name type="scientific">uncultured Rubrobacteraceae bacterium</name>
    <dbReference type="NCBI Taxonomy" id="349277"/>
    <lineage>
        <taxon>Bacteria</taxon>
        <taxon>Bacillati</taxon>
        <taxon>Actinomycetota</taxon>
        <taxon>Rubrobacteria</taxon>
        <taxon>Rubrobacterales</taxon>
        <taxon>Rubrobacteraceae</taxon>
        <taxon>environmental samples</taxon>
    </lineage>
</organism>
<feature type="non-terminal residue" evidence="2">
    <location>
        <position position="70"/>
    </location>
</feature>
<evidence type="ECO:0000313" key="2">
    <source>
        <dbReference type="EMBL" id="CAA9415675.1"/>
    </source>
</evidence>